<dbReference type="GO" id="GO:0004792">
    <property type="term" value="F:thiosulfate-cyanide sulfurtransferase activity"/>
    <property type="evidence" value="ECO:0007669"/>
    <property type="project" value="UniProtKB-EC"/>
</dbReference>
<dbReference type="InterPro" id="IPR001763">
    <property type="entry name" value="Rhodanese-like_dom"/>
</dbReference>
<dbReference type="RefSeq" id="WP_146507230.1">
    <property type="nucleotide sequence ID" value="NZ_SIHI01000001.1"/>
</dbReference>
<sequence>MNESVELPVNISVQEAHSLLSNSESIVFVDCREPDEYETAKIDGTVLIPLSEFADRASELEPHKNDHLIIHCHHGGRSLRVTNWLRQQGFQRVQNMAGGIDQWSLEIDDSILRY</sequence>
<evidence type="ECO:0000313" key="2">
    <source>
        <dbReference type="EMBL" id="TWT57394.1"/>
    </source>
</evidence>
<proteinExistence type="predicted"/>
<dbReference type="OrthoDB" id="9800872at2"/>
<name>A0A5C5X2Q1_9PLAN</name>
<dbReference type="Pfam" id="PF00581">
    <property type="entry name" value="Rhodanese"/>
    <property type="match status" value="1"/>
</dbReference>
<dbReference type="InterPro" id="IPR036873">
    <property type="entry name" value="Rhodanese-like_dom_sf"/>
</dbReference>
<comment type="caution">
    <text evidence="2">The sequence shown here is derived from an EMBL/GenBank/DDBJ whole genome shotgun (WGS) entry which is preliminary data.</text>
</comment>
<protein>
    <submittedName>
        <fullName evidence="2">Thiosulfate sulfurtransferase PspE</fullName>
        <ecNumber evidence="2">2.8.1.1</ecNumber>
    </submittedName>
</protein>
<dbReference type="SUPFAM" id="SSF52821">
    <property type="entry name" value="Rhodanese/Cell cycle control phosphatase"/>
    <property type="match status" value="1"/>
</dbReference>
<keyword evidence="3" id="KW-1185">Reference proteome</keyword>
<evidence type="ECO:0000259" key="1">
    <source>
        <dbReference type="PROSITE" id="PS50206"/>
    </source>
</evidence>
<gene>
    <name evidence="2" type="primary">pspE</name>
    <name evidence="2" type="ORF">KOR42_07550</name>
</gene>
<dbReference type="EMBL" id="SIHI01000001">
    <property type="protein sequence ID" value="TWT57394.1"/>
    <property type="molecule type" value="Genomic_DNA"/>
</dbReference>
<dbReference type="PROSITE" id="PS50206">
    <property type="entry name" value="RHODANESE_3"/>
    <property type="match status" value="1"/>
</dbReference>
<dbReference type="Gene3D" id="3.40.250.10">
    <property type="entry name" value="Rhodanese-like domain"/>
    <property type="match status" value="1"/>
</dbReference>
<accession>A0A5C5X2Q1</accession>
<dbReference type="SMART" id="SM00450">
    <property type="entry name" value="RHOD"/>
    <property type="match status" value="1"/>
</dbReference>
<dbReference type="AlphaFoldDB" id="A0A5C5X2Q1"/>
<feature type="domain" description="Rhodanese" evidence="1">
    <location>
        <begin position="22"/>
        <end position="112"/>
    </location>
</feature>
<reference evidence="2 3" key="1">
    <citation type="submission" date="2019-02" db="EMBL/GenBank/DDBJ databases">
        <title>Deep-cultivation of Planctomycetes and their phenomic and genomic characterization uncovers novel biology.</title>
        <authorList>
            <person name="Wiegand S."/>
            <person name="Jogler M."/>
            <person name="Boedeker C."/>
            <person name="Pinto D."/>
            <person name="Vollmers J."/>
            <person name="Rivas-Marin E."/>
            <person name="Kohn T."/>
            <person name="Peeters S.H."/>
            <person name="Heuer A."/>
            <person name="Rast P."/>
            <person name="Oberbeckmann S."/>
            <person name="Bunk B."/>
            <person name="Jeske O."/>
            <person name="Meyerdierks A."/>
            <person name="Storesund J.E."/>
            <person name="Kallscheuer N."/>
            <person name="Luecker S."/>
            <person name="Lage O.M."/>
            <person name="Pohl T."/>
            <person name="Merkel B.J."/>
            <person name="Hornburger P."/>
            <person name="Mueller R.-W."/>
            <person name="Bruemmer F."/>
            <person name="Labrenz M."/>
            <person name="Spormann A.M."/>
            <person name="Op Den Camp H."/>
            <person name="Overmann J."/>
            <person name="Amann R."/>
            <person name="Jetten M.S.M."/>
            <person name="Mascher T."/>
            <person name="Medema M.H."/>
            <person name="Devos D.P."/>
            <person name="Kaster A.-K."/>
            <person name="Ovreas L."/>
            <person name="Rohde M."/>
            <person name="Galperin M.Y."/>
            <person name="Jogler C."/>
        </authorList>
    </citation>
    <scope>NUCLEOTIDE SEQUENCE [LARGE SCALE GENOMIC DNA]</scope>
    <source>
        <strain evidence="2 3">KOR42</strain>
    </source>
</reference>
<dbReference type="Proteomes" id="UP000317243">
    <property type="component" value="Unassembled WGS sequence"/>
</dbReference>
<dbReference type="PANTHER" id="PTHR43031:SF17">
    <property type="entry name" value="SULFURTRANSFERASE YTWF-RELATED"/>
    <property type="match status" value="1"/>
</dbReference>
<keyword evidence="2" id="KW-0808">Transferase</keyword>
<dbReference type="PANTHER" id="PTHR43031">
    <property type="entry name" value="FAD-DEPENDENT OXIDOREDUCTASE"/>
    <property type="match status" value="1"/>
</dbReference>
<dbReference type="EC" id="2.8.1.1" evidence="2"/>
<dbReference type="InterPro" id="IPR050229">
    <property type="entry name" value="GlpE_sulfurtransferase"/>
</dbReference>
<organism evidence="2 3">
    <name type="scientific">Thalassoglobus neptunius</name>
    <dbReference type="NCBI Taxonomy" id="1938619"/>
    <lineage>
        <taxon>Bacteria</taxon>
        <taxon>Pseudomonadati</taxon>
        <taxon>Planctomycetota</taxon>
        <taxon>Planctomycetia</taxon>
        <taxon>Planctomycetales</taxon>
        <taxon>Planctomycetaceae</taxon>
        <taxon>Thalassoglobus</taxon>
    </lineage>
</organism>
<evidence type="ECO:0000313" key="3">
    <source>
        <dbReference type="Proteomes" id="UP000317243"/>
    </source>
</evidence>